<dbReference type="GeneID" id="98151054"/>
<protein>
    <submittedName>
        <fullName evidence="1">Uncharacterized protein</fullName>
    </submittedName>
</protein>
<name>A0ABR4K8Q2_9EURO</name>
<organism evidence="1 2">
    <name type="scientific">Aspergillus pseudodeflectus</name>
    <dbReference type="NCBI Taxonomy" id="176178"/>
    <lineage>
        <taxon>Eukaryota</taxon>
        <taxon>Fungi</taxon>
        <taxon>Dikarya</taxon>
        <taxon>Ascomycota</taxon>
        <taxon>Pezizomycotina</taxon>
        <taxon>Eurotiomycetes</taxon>
        <taxon>Eurotiomycetidae</taxon>
        <taxon>Eurotiales</taxon>
        <taxon>Aspergillaceae</taxon>
        <taxon>Aspergillus</taxon>
        <taxon>Aspergillus subgen. Nidulantes</taxon>
    </lineage>
</organism>
<keyword evidence="2" id="KW-1185">Reference proteome</keyword>
<dbReference type="Proteomes" id="UP001610444">
    <property type="component" value="Unassembled WGS sequence"/>
</dbReference>
<comment type="caution">
    <text evidence="1">The sequence shown here is derived from an EMBL/GenBank/DDBJ whole genome shotgun (WGS) entry which is preliminary data.</text>
</comment>
<sequence>MIFVPVVRLADLKKEKSAFTPLLGSTVCNDIYESRHKAHYVQGYLKPTHSVELPLTRKQYGALGRFAPNSPLHSQHHSNAVQRLDWSRTVVRSQITLTCTASDGHERVPLFLKLRPPLKVMLGRAVNQRESLSGSERLAVLSAAILINLWSLPSRPGSLSRGSRSAANPSLSLGLFNA</sequence>
<dbReference type="RefSeq" id="XP_070897858.1">
    <property type="nucleotide sequence ID" value="XM_071035890.1"/>
</dbReference>
<accession>A0ABR4K8Q2</accession>
<dbReference type="EMBL" id="JBFXLR010000028">
    <property type="protein sequence ID" value="KAL2847677.1"/>
    <property type="molecule type" value="Genomic_DNA"/>
</dbReference>
<proteinExistence type="predicted"/>
<reference evidence="1 2" key="1">
    <citation type="submission" date="2024-07" db="EMBL/GenBank/DDBJ databases">
        <title>Section-level genome sequencing and comparative genomics of Aspergillus sections Usti and Cavernicolus.</title>
        <authorList>
            <consortium name="Lawrence Berkeley National Laboratory"/>
            <person name="Nybo J.L."/>
            <person name="Vesth T.C."/>
            <person name="Theobald S."/>
            <person name="Frisvad J.C."/>
            <person name="Larsen T.O."/>
            <person name="Kjaerboelling I."/>
            <person name="Rothschild-Mancinelli K."/>
            <person name="Lyhne E.K."/>
            <person name="Kogle M.E."/>
            <person name="Barry K."/>
            <person name="Clum A."/>
            <person name="Na H."/>
            <person name="Ledsgaard L."/>
            <person name="Lin J."/>
            <person name="Lipzen A."/>
            <person name="Kuo A."/>
            <person name="Riley R."/>
            <person name="Mondo S."/>
            <person name="LaButti K."/>
            <person name="Haridas S."/>
            <person name="Pangalinan J."/>
            <person name="Salamov A.A."/>
            <person name="Simmons B.A."/>
            <person name="Magnuson J.K."/>
            <person name="Chen J."/>
            <person name="Drula E."/>
            <person name="Henrissat B."/>
            <person name="Wiebenga A."/>
            <person name="Lubbers R.J."/>
            <person name="Gomes A.C."/>
            <person name="Macurrencykelacurrency M.R."/>
            <person name="Stajich J."/>
            <person name="Grigoriev I.V."/>
            <person name="Mortensen U.H."/>
            <person name="De vries R.P."/>
            <person name="Baker S.E."/>
            <person name="Andersen M.R."/>
        </authorList>
    </citation>
    <scope>NUCLEOTIDE SEQUENCE [LARGE SCALE GENOMIC DNA]</scope>
    <source>
        <strain evidence="1 2">CBS 756.74</strain>
    </source>
</reference>
<evidence type="ECO:0000313" key="2">
    <source>
        <dbReference type="Proteomes" id="UP001610444"/>
    </source>
</evidence>
<gene>
    <name evidence="1" type="ORF">BJX68DRAFT_109333</name>
</gene>
<evidence type="ECO:0000313" key="1">
    <source>
        <dbReference type="EMBL" id="KAL2847677.1"/>
    </source>
</evidence>